<dbReference type="UniPathway" id="UPA00219"/>
<dbReference type="InterPro" id="IPR036615">
    <property type="entry name" value="Mur_ligase_C_dom_sf"/>
</dbReference>
<organism evidence="11">
    <name type="scientific">uncultured Thermomicrobiales bacterium</name>
    <dbReference type="NCBI Taxonomy" id="1645740"/>
    <lineage>
        <taxon>Bacteria</taxon>
        <taxon>Pseudomonadati</taxon>
        <taxon>Thermomicrobiota</taxon>
        <taxon>Thermomicrobia</taxon>
        <taxon>Thermomicrobiales</taxon>
        <taxon>environmental samples</taxon>
    </lineage>
</organism>
<dbReference type="GO" id="GO:0051301">
    <property type="term" value="P:cell division"/>
    <property type="evidence" value="ECO:0007669"/>
    <property type="project" value="UniProtKB-KW"/>
</dbReference>
<comment type="pathway">
    <text evidence="2 7 8">Cell wall biogenesis; peptidoglycan biosynthesis.</text>
</comment>
<keyword evidence="4 7" id="KW-0436">Ligase</keyword>
<dbReference type="GO" id="GO:0005524">
    <property type="term" value="F:ATP binding"/>
    <property type="evidence" value="ECO:0007669"/>
    <property type="project" value="UniProtKB-UniRule"/>
</dbReference>
<dbReference type="EC" id="6.3.2.9" evidence="7 8"/>
<dbReference type="Pfam" id="PF02875">
    <property type="entry name" value="Mur_ligase_C"/>
    <property type="match status" value="1"/>
</dbReference>
<evidence type="ECO:0000256" key="3">
    <source>
        <dbReference type="ARBA" id="ARBA00022490"/>
    </source>
</evidence>
<keyword evidence="7 8" id="KW-0573">Peptidoglycan synthesis</keyword>
<dbReference type="GO" id="GO:0071555">
    <property type="term" value="P:cell wall organization"/>
    <property type="evidence" value="ECO:0007669"/>
    <property type="project" value="UniProtKB-KW"/>
</dbReference>
<dbReference type="SUPFAM" id="SSF53244">
    <property type="entry name" value="MurD-like peptide ligases, peptide-binding domain"/>
    <property type="match status" value="1"/>
</dbReference>
<dbReference type="PANTHER" id="PTHR43692">
    <property type="entry name" value="UDP-N-ACETYLMURAMOYLALANINE--D-GLUTAMATE LIGASE"/>
    <property type="match status" value="1"/>
</dbReference>
<evidence type="ECO:0000256" key="5">
    <source>
        <dbReference type="ARBA" id="ARBA00022741"/>
    </source>
</evidence>
<feature type="binding site" evidence="7">
    <location>
        <begin position="119"/>
        <end position="125"/>
    </location>
    <ligand>
        <name>ATP</name>
        <dbReference type="ChEBI" id="CHEBI:30616"/>
    </ligand>
</feature>
<dbReference type="GO" id="GO:0008360">
    <property type="term" value="P:regulation of cell shape"/>
    <property type="evidence" value="ECO:0007669"/>
    <property type="project" value="UniProtKB-KW"/>
</dbReference>
<comment type="function">
    <text evidence="7 8">Cell wall formation. Catalyzes the addition of glutamate to the nucleotide precursor UDP-N-acetylmuramoyl-L-alanine (UMA).</text>
</comment>
<dbReference type="Pfam" id="PF08245">
    <property type="entry name" value="Mur_ligase_M"/>
    <property type="match status" value="1"/>
</dbReference>
<evidence type="ECO:0000256" key="4">
    <source>
        <dbReference type="ARBA" id="ARBA00022598"/>
    </source>
</evidence>
<dbReference type="HAMAP" id="MF_00639">
    <property type="entry name" value="MurD"/>
    <property type="match status" value="1"/>
</dbReference>
<evidence type="ECO:0000313" key="11">
    <source>
        <dbReference type="EMBL" id="CAA9586025.1"/>
    </source>
</evidence>
<comment type="similarity">
    <text evidence="7">Belongs to the MurCDEF family.</text>
</comment>
<keyword evidence="7 8" id="KW-0131">Cell cycle</keyword>
<dbReference type="Gene3D" id="3.90.190.20">
    <property type="entry name" value="Mur ligase, C-terminal domain"/>
    <property type="match status" value="1"/>
</dbReference>
<evidence type="ECO:0000256" key="2">
    <source>
        <dbReference type="ARBA" id="ARBA00004752"/>
    </source>
</evidence>
<dbReference type="GO" id="GO:0005737">
    <property type="term" value="C:cytoplasm"/>
    <property type="evidence" value="ECO:0007669"/>
    <property type="project" value="UniProtKB-SubCell"/>
</dbReference>
<evidence type="ECO:0000256" key="8">
    <source>
        <dbReference type="RuleBase" id="RU003664"/>
    </source>
</evidence>
<reference evidence="11" key="1">
    <citation type="submission" date="2020-02" db="EMBL/GenBank/DDBJ databases">
        <authorList>
            <person name="Meier V. D."/>
        </authorList>
    </citation>
    <scope>NUCLEOTIDE SEQUENCE</scope>
    <source>
        <strain evidence="11">AVDCRST_MAG19</strain>
    </source>
</reference>
<dbReference type="SUPFAM" id="SSF51984">
    <property type="entry name" value="MurCD N-terminal domain"/>
    <property type="match status" value="1"/>
</dbReference>
<evidence type="ECO:0000259" key="9">
    <source>
        <dbReference type="Pfam" id="PF02875"/>
    </source>
</evidence>
<keyword evidence="7 8" id="KW-0133">Cell shape</keyword>
<name>A0A6J4VXF3_9BACT</name>
<keyword evidence="7 8" id="KW-0961">Cell wall biogenesis/degradation</keyword>
<dbReference type="Gene3D" id="3.40.1190.10">
    <property type="entry name" value="Mur-like, catalytic domain"/>
    <property type="match status" value="1"/>
</dbReference>
<keyword evidence="7 8" id="KW-0132">Cell division</keyword>
<evidence type="ECO:0000259" key="10">
    <source>
        <dbReference type="Pfam" id="PF08245"/>
    </source>
</evidence>
<keyword evidence="6 7" id="KW-0067">ATP-binding</keyword>
<dbReference type="InterPro" id="IPR004101">
    <property type="entry name" value="Mur_ligase_C"/>
</dbReference>
<evidence type="ECO:0000256" key="1">
    <source>
        <dbReference type="ARBA" id="ARBA00004496"/>
    </source>
</evidence>
<keyword evidence="3 7" id="KW-0963">Cytoplasm</keyword>
<keyword evidence="5 7" id="KW-0547">Nucleotide-binding</keyword>
<feature type="domain" description="Mur ligase C-terminal" evidence="9">
    <location>
        <begin position="320"/>
        <end position="432"/>
    </location>
</feature>
<evidence type="ECO:0000256" key="6">
    <source>
        <dbReference type="ARBA" id="ARBA00022840"/>
    </source>
</evidence>
<dbReference type="InterPro" id="IPR036565">
    <property type="entry name" value="Mur-like_cat_sf"/>
</dbReference>
<dbReference type="InterPro" id="IPR013221">
    <property type="entry name" value="Mur_ligase_cen"/>
</dbReference>
<dbReference type="SUPFAM" id="SSF53623">
    <property type="entry name" value="MurD-like peptide ligases, catalytic domain"/>
    <property type="match status" value="1"/>
</dbReference>
<sequence>MRYDGARATVMGLGTRGGGVGVARYLAEHGARVTVTDGKPAAELAEPLAALADLPIRFALGGHREEDFTPAGADLVVRNPGVPRRAPMLALARRHGVPVEMEMTLFFRACPAPIVGVTGTKGKTTVASLCGELLRAWDPRTVLAGNMGVSALGQLPRIAADTPVVIELSSWQLEGLDEHRLAPHVAVLTNISEDHLDAYDGFADYAATKRTIAHHQRPDDLLVVNADDRGTWRAAAETRARVAPFGLDDRGGDGAWRAGDRLLWRWAGAEVAFDLPETPALAGEHNAANGLAAIAAAMLRGADPAAVRAGLGRFAGVRDRMEPVAEVGGVLFVNDTTATAPVAAVAALRSLAGRRVHLLAGGADKRLDLAPLAVAAVEAAAVYLLDGTATPALAALLRGAGVEPLGPFGGMDAAVAAAAAAARTGDVVLLSPGTASFGLFRDEFDRGERFREAVRAVAAAGAVDPAPPTLPRSAVTA</sequence>
<dbReference type="GO" id="GO:0008764">
    <property type="term" value="F:UDP-N-acetylmuramoylalanine-D-glutamate ligase activity"/>
    <property type="evidence" value="ECO:0007669"/>
    <property type="project" value="UniProtKB-UniRule"/>
</dbReference>
<accession>A0A6J4VXF3</accession>
<dbReference type="InterPro" id="IPR005762">
    <property type="entry name" value="MurD"/>
</dbReference>
<dbReference type="Gene3D" id="3.40.50.720">
    <property type="entry name" value="NAD(P)-binding Rossmann-like Domain"/>
    <property type="match status" value="1"/>
</dbReference>
<evidence type="ECO:0000256" key="7">
    <source>
        <dbReference type="HAMAP-Rule" id="MF_00639"/>
    </source>
</evidence>
<feature type="domain" description="Mur ligase central" evidence="10">
    <location>
        <begin position="117"/>
        <end position="297"/>
    </location>
</feature>
<proteinExistence type="inferred from homology"/>
<dbReference type="PANTHER" id="PTHR43692:SF1">
    <property type="entry name" value="UDP-N-ACETYLMURAMOYLALANINE--D-GLUTAMATE LIGASE"/>
    <property type="match status" value="1"/>
</dbReference>
<gene>
    <name evidence="7" type="primary">murD</name>
    <name evidence="11" type="ORF">AVDCRST_MAG19-4660</name>
</gene>
<dbReference type="NCBIfam" id="TIGR01087">
    <property type="entry name" value="murD"/>
    <property type="match status" value="1"/>
</dbReference>
<dbReference type="GO" id="GO:0009252">
    <property type="term" value="P:peptidoglycan biosynthetic process"/>
    <property type="evidence" value="ECO:0007669"/>
    <property type="project" value="UniProtKB-UniRule"/>
</dbReference>
<dbReference type="AlphaFoldDB" id="A0A6J4VXF3"/>
<protein>
    <recommendedName>
        <fullName evidence="7 8">UDP-N-acetylmuramoylalanine--D-glutamate ligase</fullName>
        <ecNumber evidence="7 8">6.3.2.9</ecNumber>
    </recommendedName>
    <alternativeName>
        <fullName evidence="7">D-glutamic acid-adding enzyme</fullName>
    </alternativeName>
    <alternativeName>
        <fullName evidence="7">UDP-N-acetylmuramoyl-L-alanyl-D-glutamate synthetase</fullName>
    </alternativeName>
</protein>
<dbReference type="EMBL" id="CADCWL010000256">
    <property type="protein sequence ID" value="CAA9586025.1"/>
    <property type="molecule type" value="Genomic_DNA"/>
</dbReference>
<comment type="subcellular location">
    <subcellularLocation>
        <location evidence="1 7 8">Cytoplasm</location>
    </subcellularLocation>
</comment>
<dbReference type="Pfam" id="PF21799">
    <property type="entry name" value="MurD-like_N"/>
    <property type="match status" value="1"/>
</dbReference>
<comment type="catalytic activity">
    <reaction evidence="7 8">
        <text>UDP-N-acetyl-alpha-D-muramoyl-L-alanine + D-glutamate + ATP = UDP-N-acetyl-alpha-D-muramoyl-L-alanyl-D-glutamate + ADP + phosphate + H(+)</text>
        <dbReference type="Rhea" id="RHEA:16429"/>
        <dbReference type="ChEBI" id="CHEBI:15378"/>
        <dbReference type="ChEBI" id="CHEBI:29986"/>
        <dbReference type="ChEBI" id="CHEBI:30616"/>
        <dbReference type="ChEBI" id="CHEBI:43474"/>
        <dbReference type="ChEBI" id="CHEBI:83898"/>
        <dbReference type="ChEBI" id="CHEBI:83900"/>
        <dbReference type="ChEBI" id="CHEBI:456216"/>
        <dbReference type="EC" id="6.3.2.9"/>
    </reaction>
</comment>